<gene>
    <name evidence="2" type="ORF">COU29_04210</name>
</gene>
<accession>A0A2M6W5Y2</accession>
<evidence type="ECO:0000313" key="3">
    <source>
        <dbReference type="Proteomes" id="UP000231426"/>
    </source>
</evidence>
<evidence type="ECO:0000313" key="2">
    <source>
        <dbReference type="EMBL" id="PIT88191.1"/>
    </source>
</evidence>
<organism evidence="2 3">
    <name type="scientific">Candidatus Magasanikbacteria bacterium CG10_big_fil_rev_8_21_14_0_10_36_32</name>
    <dbReference type="NCBI Taxonomy" id="1974646"/>
    <lineage>
        <taxon>Bacteria</taxon>
        <taxon>Candidatus Magasanikiibacteriota</taxon>
    </lineage>
</organism>
<protein>
    <submittedName>
        <fullName evidence="2">Zinc-binding protein</fullName>
    </submittedName>
</protein>
<dbReference type="InterPro" id="IPR026363">
    <property type="entry name" value="CxxC-x17-CxxC_dom"/>
</dbReference>
<name>A0A2M6W5Y2_9BACT</name>
<dbReference type="Pfam" id="PF23477">
    <property type="entry name" value="zf_Tbcl_2"/>
    <property type="match status" value="2"/>
</dbReference>
<proteinExistence type="predicted"/>
<feature type="domain" description="CxxC-x17-CxxC" evidence="1">
    <location>
        <begin position="5"/>
        <end position="34"/>
    </location>
</feature>
<reference evidence="3" key="1">
    <citation type="submission" date="2017-09" db="EMBL/GenBank/DDBJ databases">
        <title>Depth-based differentiation of microbial function through sediment-hosted aquifers and enrichment of novel symbionts in the deep terrestrial subsurface.</title>
        <authorList>
            <person name="Probst A.J."/>
            <person name="Ladd B."/>
            <person name="Jarett J.K."/>
            <person name="Geller-Mcgrath D.E."/>
            <person name="Sieber C.M.K."/>
            <person name="Emerson J.B."/>
            <person name="Anantharaman K."/>
            <person name="Thomas B.C."/>
            <person name="Malmstrom R."/>
            <person name="Stieglmeier M."/>
            <person name="Klingl A."/>
            <person name="Woyke T."/>
            <person name="Ryan C.M."/>
            <person name="Banfield J.F."/>
        </authorList>
    </citation>
    <scope>NUCLEOTIDE SEQUENCE [LARGE SCALE GENOMIC DNA]</scope>
</reference>
<dbReference type="AlphaFoldDB" id="A0A2M6W5Y2"/>
<dbReference type="EMBL" id="PFBV01000005">
    <property type="protein sequence ID" value="PIT88191.1"/>
    <property type="molecule type" value="Genomic_DNA"/>
</dbReference>
<dbReference type="Proteomes" id="UP000231426">
    <property type="component" value="Unassembled WGS sequence"/>
</dbReference>
<dbReference type="NCBIfam" id="TIGR04272">
    <property type="entry name" value="cxxc_cxxc_Mbark"/>
    <property type="match status" value="2"/>
</dbReference>
<comment type="caution">
    <text evidence="2">The sequence shown here is derived from an EMBL/GenBank/DDBJ whole genome shotgun (WGS) entry which is preliminary data.</text>
</comment>
<sequence>MFDVDLSCAKCGAHISQLPFQPSGDRKVYCAECNRAFRQSRDGGSRGGFRPRAPRQMFSVNLACADCGKEITELPFQPSGDKPVYCTDCLRNRRNAA</sequence>
<evidence type="ECO:0000259" key="1">
    <source>
        <dbReference type="Pfam" id="PF23477"/>
    </source>
</evidence>
<feature type="domain" description="CxxC-x17-CxxC" evidence="1">
    <location>
        <begin position="55"/>
        <end position="94"/>
    </location>
</feature>